<dbReference type="GO" id="GO:0009451">
    <property type="term" value="P:RNA modification"/>
    <property type="evidence" value="ECO:0007669"/>
    <property type="project" value="InterPro"/>
</dbReference>
<dbReference type="PANTHER" id="PTHR47926">
    <property type="entry name" value="PENTATRICOPEPTIDE REPEAT-CONTAINING PROTEIN"/>
    <property type="match status" value="1"/>
</dbReference>
<accession>A0A6A2WTV9</accession>
<dbReference type="Pfam" id="PF13041">
    <property type="entry name" value="PPR_2"/>
    <property type="match status" value="1"/>
</dbReference>
<dbReference type="AlphaFoldDB" id="A0A6A2WTV9"/>
<dbReference type="InterPro" id="IPR046960">
    <property type="entry name" value="PPR_At4g14850-like_plant"/>
</dbReference>
<comment type="caution">
    <text evidence="4">The sequence shown here is derived from an EMBL/GenBank/DDBJ whole genome shotgun (WGS) entry which is preliminary data.</text>
</comment>
<sequence length="133" mass="14524">MDGIQMGNSELGNARLVFDKSPLRDAVSYTALIIGYISIGYMESARELFDEIPVRDVVSWNAMIAGYVQTGRYEKALAFFEEMIGGSGANVVLNENTLVTVLSACAQSGSLETGKHLENRGSYGEDVFEEENL</sequence>
<dbReference type="GO" id="GO:0003723">
    <property type="term" value="F:RNA binding"/>
    <property type="evidence" value="ECO:0007669"/>
    <property type="project" value="InterPro"/>
</dbReference>
<keyword evidence="2" id="KW-0677">Repeat</keyword>
<proteinExistence type="inferred from homology"/>
<feature type="repeat" description="PPR" evidence="3">
    <location>
        <begin position="56"/>
        <end position="86"/>
    </location>
</feature>
<evidence type="ECO:0000256" key="1">
    <source>
        <dbReference type="ARBA" id="ARBA00006643"/>
    </source>
</evidence>
<dbReference type="EMBL" id="VEPZ02001641">
    <property type="protein sequence ID" value="KAE8664802.1"/>
    <property type="molecule type" value="Genomic_DNA"/>
</dbReference>
<dbReference type="NCBIfam" id="TIGR00756">
    <property type="entry name" value="PPR"/>
    <property type="match status" value="2"/>
</dbReference>
<dbReference type="PROSITE" id="PS51375">
    <property type="entry name" value="PPR"/>
    <property type="match status" value="1"/>
</dbReference>
<gene>
    <name evidence="4" type="ORF">F3Y22_tig00112738pilonHSYRG00471</name>
</gene>
<reference evidence="4" key="1">
    <citation type="submission" date="2019-09" db="EMBL/GenBank/DDBJ databases">
        <title>Draft genome information of white flower Hibiscus syriacus.</title>
        <authorList>
            <person name="Kim Y.-M."/>
        </authorList>
    </citation>
    <scope>NUCLEOTIDE SEQUENCE [LARGE SCALE GENOMIC DNA]</scope>
    <source>
        <strain evidence="4">YM2019G1</strain>
    </source>
</reference>
<keyword evidence="5" id="KW-1185">Reference proteome</keyword>
<protein>
    <recommendedName>
        <fullName evidence="6">Pentatricopeptide repeat-containing protein</fullName>
    </recommendedName>
</protein>
<evidence type="ECO:0000313" key="4">
    <source>
        <dbReference type="EMBL" id="KAE8664802.1"/>
    </source>
</evidence>
<dbReference type="Proteomes" id="UP000436088">
    <property type="component" value="Unassembled WGS sequence"/>
</dbReference>
<evidence type="ECO:0008006" key="6">
    <source>
        <dbReference type="Google" id="ProtNLM"/>
    </source>
</evidence>
<name>A0A6A2WTV9_HIBSY</name>
<dbReference type="PANTHER" id="PTHR47926:SF454">
    <property type="entry name" value="REPEAT-CONTAINING PROTEIN, PUTATIVE-RELATED"/>
    <property type="match status" value="1"/>
</dbReference>
<dbReference type="InterPro" id="IPR002885">
    <property type="entry name" value="PPR_rpt"/>
</dbReference>
<organism evidence="4 5">
    <name type="scientific">Hibiscus syriacus</name>
    <name type="common">Rose of Sharon</name>
    <dbReference type="NCBI Taxonomy" id="106335"/>
    <lineage>
        <taxon>Eukaryota</taxon>
        <taxon>Viridiplantae</taxon>
        <taxon>Streptophyta</taxon>
        <taxon>Embryophyta</taxon>
        <taxon>Tracheophyta</taxon>
        <taxon>Spermatophyta</taxon>
        <taxon>Magnoliopsida</taxon>
        <taxon>eudicotyledons</taxon>
        <taxon>Gunneridae</taxon>
        <taxon>Pentapetalae</taxon>
        <taxon>rosids</taxon>
        <taxon>malvids</taxon>
        <taxon>Malvales</taxon>
        <taxon>Malvaceae</taxon>
        <taxon>Malvoideae</taxon>
        <taxon>Hibiscus</taxon>
    </lineage>
</organism>
<comment type="similarity">
    <text evidence="1">Belongs to the PPR family. PCMP-H subfamily.</text>
</comment>
<evidence type="ECO:0000256" key="3">
    <source>
        <dbReference type="PROSITE-ProRule" id="PRU00708"/>
    </source>
</evidence>
<evidence type="ECO:0000256" key="2">
    <source>
        <dbReference type="ARBA" id="ARBA00022737"/>
    </source>
</evidence>
<dbReference type="InterPro" id="IPR011990">
    <property type="entry name" value="TPR-like_helical_dom_sf"/>
</dbReference>
<dbReference type="Gene3D" id="1.25.40.10">
    <property type="entry name" value="Tetratricopeptide repeat domain"/>
    <property type="match status" value="1"/>
</dbReference>
<evidence type="ECO:0000313" key="5">
    <source>
        <dbReference type="Proteomes" id="UP000436088"/>
    </source>
</evidence>
<dbReference type="FunFam" id="1.25.40.10:FF:000333">
    <property type="entry name" value="Pentatricopeptide repeat-containing protein"/>
    <property type="match status" value="1"/>
</dbReference>